<feature type="compositionally biased region" description="Polar residues" evidence="1">
    <location>
        <begin position="290"/>
        <end position="305"/>
    </location>
</feature>
<sequence length="359" mass="40416">MKKNMEWFPPTEARIDFEERSRKTQVSLEKLFHNLDKLLKRDMNDCLSKHLNGLLNNNAEIYQVRPSVERREKIDYVEREEDIERTIECKTVNGRYFKHFALKCPDTSVHKPLNSQSNRSRYGKSSTLLPRDVFSSSKTEPSSPPRISPTSPSSNNREETKGQLKLERLPLTLGANGCDVLPSNGWWQTEANHGESSSDSETEADVIKETDCSACLNLEEIKSDVFDQTRSLDVRDRPETGQSSLFSSKDSDYSSDGSKTQTRAGPDPSTLAKIQGMRFEEMRGARETSSFFHLTSGSGNESASSGFIDETFVEPRPPQPTPDPDDQACQTGSENKSMSCFTRSTSFASNSAMFDDDWN</sequence>
<evidence type="ECO:0000313" key="3">
    <source>
        <dbReference type="Proteomes" id="UP001163046"/>
    </source>
</evidence>
<dbReference type="Proteomes" id="UP001163046">
    <property type="component" value="Unassembled WGS sequence"/>
</dbReference>
<feature type="compositionally biased region" description="Polar residues" evidence="1">
    <location>
        <begin position="113"/>
        <end position="140"/>
    </location>
</feature>
<feature type="compositionally biased region" description="Low complexity" evidence="1">
    <location>
        <begin position="243"/>
        <end position="258"/>
    </location>
</feature>
<feature type="compositionally biased region" description="Polar residues" evidence="1">
    <location>
        <begin position="328"/>
        <end position="342"/>
    </location>
</feature>
<feature type="region of interest" description="Disordered" evidence="1">
    <location>
        <begin position="290"/>
        <end position="342"/>
    </location>
</feature>
<evidence type="ECO:0000313" key="2">
    <source>
        <dbReference type="EMBL" id="KAJ7370950.1"/>
    </source>
</evidence>
<comment type="caution">
    <text evidence="2">The sequence shown here is derived from an EMBL/GenBank/DDBJ whole genome shotgun (WGS) entry which is preliminary data.</text>
</comment>
<proteinExistence type="predicted"/>
<feature type="region of interest" description="Disordered" evidence="1">
    <location>
        <begin position="108"/>
        <end position="162"/>
    </location>
</feature>
<accession>A0A9X0CPJ9</accession>
<gene>
    <name evidence="2" type="ORF">OS493_028562</name>
</gene>
<keyword evidence="3" id="KW-1185">Reference proteome</keyword>
<name>A0A9X0CPJ9_9CNID</name>
<organism evidence="2 3">
    <name type="scientific">Desmophyllum pertusum</name>
    <dbReference type="NCBI Taxonomy" id="174260"/>
    <lineage>
        <taxon>Eukaryota</taxon>
        <taxon>Metazoa</taxon>
        <taxon>Cnidaria</taxon>
        <taxon>Anthozoa</taxon>
        <taxon>Hexacorallia</taxon>
        <taxon>Scleractinia</taxon>
        <taxon>Caryophylliina</taxon>
        <taxon>Caryophylliidae</taxon>
        <taxon>Desmophyllum</taxon>
    </lineage>
</organism>
<feature type="region of interest" description="Disordered" evidence="1">
    <location>
        <begin position="232"/>
        <end position="271"/>
    </location>
</feature>
<dbReference type="OrthoDB" id="5982723at2759"/>
<evidence type="ECO:0000256" key="1">
    <source>
        <dbReference type="SAM" id="MobiDB-lite"/>
    </source>
</evidence>
<dbReference type="EMBL" id="MU826853">
    <property type="protein sequence ID" value="KAJ7370950.1"/>
    <property type="molecule type" value="Genomic_DNA"/>
</dbReference>
<dbReference type="AlphaFoldDB" id="A0A9X0CPJ9"/>
<reference evidence="2" key="1">
    <citation type="submission" date="2023-01" db="EMBL/GenBank/DDBJ databases">
        <title>Genome assembly of the deep-sea coral Lophelia pertusa.</title>
        <authorList>
            <person name="Herrera S."/>
            <person name="Cordes E."/>
        </authorList>
    </citation>
    <scope>NUCLEOTIDE SEQUENCE</scope>
    <source>
        <strain evidence="2">USNM1676648</strain>
        <tissue evidence="2">Polyp</tissue>
    </source>
</reference>
<protein>
    <submittedName>
        <fullName evidence="2">Uncharacterized protein</fullName>
    </submittedName>
</protein>